<sequence length="84" mass="9389">MQHSTAVVIALDSRQCNITMLFTPIIACSRPHRLPTRLCPFSSPVISVPTLTLPLPSNFNFAKLSTQPWHQTFAECSSYDRAID</sequence>
<reference evidence="1 2" key="1">
    <citation type="submission" date="2024-01" db="EMBL/GenBank/DDBJ databases">
        <title>A draft genome for the cacao thread blight pathogen Marasmiellus scandens.</title>
        <authorList>
            <person name="Baruah I.K."/>
            <person name="Leung J."/>
            <person name="Bukari Y."/>
            <person name="Amoako-Attah I."/>
            <person name="Meinhardt L.W."/>
            <person name="Bailey B.A."/>
            <person name="Cohen S.P."/>
        </authorList>
    </citation>
    <scope>NUCLEOTIDE SEQUENCE [LARGE SCALE GENOMIC DNA]</scope>
    <source>
        <strain evidence="1 2">GH-19</strain>
    </source>
</reference>
<proteinExistence type="predicted"/>
<protein>
    <submittedName>
        <fullName evidence="1">Uncharacterized protein</fullName>
    </submittedName>
</protein>
<keyword evidence="2" id="KW-1185">Reference proteome</keyword>
<dbReference type="EMBL" id="JBANRG010000022">
    <property type="protein sequence ID" value="KAK7455832.1"/>
    <property type="molecule type" value="Genomic_DNA"/>
</dbReference>
<comment type="caution">
    <text evidence="1">The sequence shown here is derived from an EMBL/GenBank/DDBJ whole genome shotgun (WGS) entry which is preliminary data.</text>
</comment>
<evidence type="ECO:0000313" key="2">
    <source>
        <dbReference type="Proteomes" id="UP001498398"/>
    </source>
</evidence>
<gene>
    <name evidence="1" type="ORF">VKT23_010866</name>
</gene>
<organism evidence="1 2">
    <name type="scientific">Marasmiellus scandens</name>
    <dbReference type="NCBI Taxonomy" id="2682957"/>
    <lineage>
        <taxon>Eukaryota</taxon>
        <taxon>Fungi</taxon>
        <taxon>Dikarya</taxon>
        <taxon>Basidiomycota</taxon>
        <taxon>Agaricomycotina</taxon>
        <taxon>Agaricomycetes</taxon>
        <taxon>Agaricomycetidae</taxon>
        <taxon>Agaricales</taxon>
        <taxon>Marasmiineae</taxon>
        <taxon>Omphalotaceae</taxon>
        <taxon>Marasmiellus</taxon>
    </lineage>
</organism>
<dbReference type="Proteomes" id="UP001498398">
    <property type="component" value="Unassembled WGS sequence"/>
</dbReference>
<accession>A0ABR1JAG4</accession>
<name>A0ABR1JAG4_9AGAR</name>
<evidence type="ECO:0000313" key="1">
    <source>
        <dbReference type="EMBL" id="KAK7455832.1"/>
    </source>
</evidence>